<feature type="domain" description="Acetyl-CoA hydrolase/transferase N-terminal" evidence="2">
    <location>
        <begin position="33"/>
        <end position="181"/>
    </location>
</feature>
<dbReference type="Gene3D" id="3.40.1080.10">
    <property type="entry name" value="Glutaconate Coenzyme A-transferase"/>
    <property type="match status" value="1"/>
</dbReference>
<evidence type="ECO:0000259" key="3">
    <source>
        <dbReference type="Pfam" id="PF13336"/>
    </source>
</evidence>
<comment type="similarity">
    <text evidence="1">Belongs to the acetyl-CoA hydrolase/transferase family.</text>
</comment>
<organism evidence="4 5">
    <name type="scientific">Metallosphaera prunae</name>
    <dbReference type="NCBI Taxonomy" id="47304"/>
    <lineage>
        <taxon>Archaea</taxon>
        <taxon>Thermoproteota</taxon>
        <taxon>Thermoprotei</taxon>
        <taxon>Sulfolobales</taxon>
        <taxon>Sulfolobaceae</taxon>
        <taxon>Metallosphaera</taxon>
    </lineage>
</organism>
<dbReference type="GO" id="GO:0003986">
    <property type="term" value="F:acetyl-CoA hydrolase activity"/>
    <property type="evidence" value="ECO:0007669"/>
    <property type="project" value="TreeGrafter"/>
</dbReference>
<keyword evidence="5" id="KW-1185">Reference proteome</keyword>
<dbReference type="InterPro" id="IPR003702">
    <property type="entry name" value="ActCoA_hydro_N"/>
</dbReference>
<name>A0A4D8RVV8_METPR</name>
<dbReference type="AlphaFoldDB" id="A0A4D8RVV8"/>
<dbReference type="KEGG" id="mpru:DFR88_00420"/>
<evidence type="ECO:0000313" key="4">
    <source>
        <dbReference type="EMBL" id="QCO29137.1"/>
    </source>
</evidence>
<dbReference type="InterPro" id="IPR046433">
    <property type="entry name" value="ActCoA_hydro"/>
</dbReference>
<dbReference type="PANTHER" id="PTHR43609">
    <property type="entry name" value="ACETYL-COA HYDROLASE"/>
    <property type="match status" value="1"/>
</dbReference>
<dbReference type="Pfam" id="PF13336">
    <property type="entry name" value="AcetylCoA_hyd_C"/>
    <property type="match status" value="1"/>
</dbReference>
<dbReference type="Gene3D" id="3.40.1080.20">
    <property type="entry name" value="Acetyl-CoA hydrolase/transferase C-terminal domain"/>
    <property type="match status" value="1"/>
</dbReference>
<evidence type="ECO:0000259" key="2">
    <source>
        <dbReference type="Pfam" id="PF02550"/>
    </source>
</evidence>
<dbReference type="InterPro" id="IPR038460">
    <property type="entry name" value="AcetylCoA_hyd_C_sf"/>
</dbReference>
<evidence type="ECO:0000313" key="5">
    <source>
        <dbReference type="Proteomes" id="UP000298568"/>
    </source>
</evidence>
<protein>
    <submittedName>
        <fullName evidence="4">Uncharacterized protein</fullName>
    </submittedName>
</protein>
<dbReference type="PANTHER" id="PTHR43609:SF1">
    <property type="entry name" value="ACETYL-COA HYDROLASE"/>
    <property type="match status" value="1"/>
</dbReference>
<gene>
    <name evidence="4" type="ORF">DFR88_00420</name>
</gene>
<accession>A0A4D8RVV8</accession>
<evidence type="ECO:0000256" key="1">
    <source>
        <dbReference type="ARBA" id="ARBA00009632"/>
    </source>
</evidence>
<dbReference type="Pfam" id="PF02550">
    <property type="entry name" value="AcetylCoA_hydro"/>
    <property type="match status" value="1"/>
</dbReference>
<dbReference type="GO" id="GO:0006083">
    <property type="term" value="P:acetate metabolic process"/>
    <property type="evidence" value="ECO:0007669"/>
    <property type="project" value="InterPro"/>
</dbReference>
<feature type="domain" description="Acetyl-CoA hydrolase/transferase C-terminal" evidence="3">
    <location>
        <begin position="332"/>
        <end position="464"/>
    </location>
</feature>
<dbReference type="GO" id="GO:0008775">
    <property type="term" value="F:acetate CoA-transferase activity"/>
    <property type="evidence" value="ECO:0007669"/>
    <property type="project" value="InterPro"/>
</dbReference>
<dbReference type="InterPro" id="IPR037171">
    <property type="entry name" value="NagB/RpiA_transferase-like"/>
</dbReference>
<dbReference type="SUPFAM" id="SSF100950">
    <property type="entry name" value="NagB/RpiA/CoA transferase-like"/>
    <property type="match status" value="2"/>
</dbReference>
<dbReference type="EMBL" id="CP031156">
    <property type="protein sequence ID" value="QCO29137.1"/>
    <property type="molecule type" value="Genomic_DNA"/>
</dbReference>
<dbReference type="Proteomes" id="UP000298568">
    <property type="component" value="Chromosome"/>
</dbReference>
<dbReference type="InterPro" id="IPR026888">
    <property type="entry name" value="AcetylCoA_hyd_C"/>
</dbReference>
<sequence length="487" mass="54048">MGENMERIACRELRSLVTDPMDAVKSHLPRHGVIAFGGMSGSSVPKEFPRAMAQHLEGESGYALTLFTGGATSEEFERNISRIGHAFRRRYPFLSGGVHRELVNKNELEFFDYGLHKFNRKIRSGELGPIDLAVIEATAILEDCSVIPSLSLDSSISFISVAKKVILEINESKPELEGLHDIYLGDNVSLAKVSQRIGDTRLTVPPSRIGAILVTREEDGSPGAYKSPGDVEARISENIMEFMMNEIREGFSRELYERGDFVIQPGAGSLSSKLADVLPQSGLTLSVWAETLPAKWALIPEDNVKFISSSAFFTLRGEENFLRKFFETGDFRRIVLRGQNVTNNPEVIQRLNLMSILQAIELDIYGNANISHIHGNIYNGVGGSVDFAPNAYITVIALPSVTGDGKISRIVPLTTHVDVPEHYVDVVVTEQGYADLRGKSPHERAEEIINKCAHPRFRDSLLQYYGKVREMGHEAHDLRLAHELFGL</sequence>
<proteinExistence type="inferred from homology"/>
<reference evidence="4 5" key="1">
    <citation type="submission" date="2018-07" db="EMBL/GenBank/DDBJ databases">
        <title>Complete Genome Sequences of Extremely Thermoacidophilic, Metal-Mobilizing Type-Strain Members of the Archaeal Family Sulfolobaceae: Acidianus brierleyi DSM-1651T, Acidianus sulfidivorans DSM-18786T, Metallosphaera hakonensis DSM-7519T, and Metallosphaera prunae DSM-10039T.</title>
        <authorList>
            <person name="Counts J.A."/>
            <person name="Kelly R.M."/>
        </authorList>
    </citation>
    <scope>NUCLEOTIDE SEQUENCE [LARGE SCALE GENOMIC DNA]</scope>
    <source>
        <strain evidence="4 5">Ron 12/II</strain>
    </source>
</reference>